<accession>A0A087G203</accession>
<name>A0A087G203_ARAAL</name>
<feature type="compositionally biased region" description="Pro residues" evidence="1">
    <location>
        <begin position="67"/>
        <end position="96"/>
    </location>
</feature>
<evidence type="ECO:0000256" key="1">
    <source>
        <dbReference type="SAM" id="MobiDB-lite"/>
    </source>
</evidence>
<dbReference type="Proteomes" id="UP000029120">
    <property type="component" value="Unassembled WGS sequence"/>
</dbReference>
<feature type="region of interest" description="Disordered" evidence="1">
    <location>
        <begin position="25"/>
        <end position="118"/>
    </location>
</feature>
<gene>
    <name evidence="2" type="ORF">AALP_AAs47232U000100</name>
</gene>
<organism evidence="2 3">
    <name type="scientific">Arabis alpina</name>
    <name type="common">Alpine rock-cress</name>
    <dbReference type="NCBI Taxonomy" id="50452"/>
    <lineage>
        <taxon>Eukaryota</taxon>
        <taxon>Viridiplantae</taxon>
        <taxon>Streptophyta</taxon>
        <taxon>Embryophyta</taxon>
        <taxon>Tracheophyta</taxon>
        <taxon>Spermatophyta</taxon>
        <taxon>Magnoliopsida</taxon>
        <taxon>eudicotyledons</taxon>
        <taxon>Gunneridae</taxon>
        <taxon>Pentapetalae</taxon>
        <taxon>rosids</taxon>
        <taxon>malvids</taxon>
        <taxon>Brassicales</taxon>
        <taxon>Brassicaceae</taxon>
        <taxon>Arabideae</taxon>
        <taxon>Arabis</taxon>
    </lineage>
</organism>
<feature type="non-terminal residue" evidence="2">
    <location>
        <position position="1"/>
    </location>
</feature>
<sequence>SPPPETPLPVSHHPGKSTAVVFSVVSRKPDPTSPPPKPPDPILPKPIDPCSDLRDSSSPCVILSPDLPSPLIPPPDPPPEPPDPTLRPTRQPPPPFTTAHNFIGSRPFGEDPDSSTGPMSNVNQPHTTFVWQWCSYSLVIPMAGKCSLRSEGDPYHFMLVVGLLGENCLVGWERFNWLMGWEMFSWLEGLARNSMILVDLDFISPIGLMHLAK</sequence>
<feature type="non-terminal residue" evidence="2">
    <location>
        <position position="213"/>
    </location>
</feature>
<evidence type="ECO:0000313" key="3">
    <source>
        <dbReference type="Proteomes" id="UP000029120"/>
    </source>
</evidence>
<evidence type="ECO:0000313" key="2">
    <source>
        <dbReference type="EMBL" id="KFK23905.1"/>
    </source>
</evidence>
<dbReference type="AlphaFoldDB" id="A0A087G203"/>
<proteinExistence type="predicted"/>
<feature type="compositionally biased region" description="Pro residues" evidence="1">
    <location>
        <begin position="31"/>
        <end position="47"/>
    </location>
</feature>
<protein>
    <submittedName>
        <fullName evidence="2">Uncharacterized protein</fullName>
    </submittedName>
</protein>
<keyword evidence="3" id="KW-1185">Reference proteome</keyword>
<dbReference type="EMBL" id="KL973974">
    <property type="protein sequence ID" value="KFK23905.1"/>
    <property type="molecule type" value="Genomic_DNA"/>
</dbReference>
<reference evidence="3" key="1">
    <citation type="journal article" date="2015" name="Nat. Plants">
        <title>Genome expansion of Arabis alpina linked with retrotransposition and reduced symmetric DNA methylation.</title>
        <authorList>
            <person name="Willing E.M."/>
            <person name="Rawat V."/>
            <person name="Mandakova T."/>
            <person name="Maumus F."/>
            <person name="James G.V."/>
            <person name="Nordstroem K.J."/>
            <person name="Becker C."/>
            <person name="Warthmann N."/>
            <person name="Chica C."/>
            <person name="Szarzynska B."/>
            <person name="Zytnicki M."/>
            <person name="Albani M.C."/>
            <person name="Kiefer C."/>
            <person name="Bergonzi S."/>
            <person name="Castaings L."/>
            <person name="Mateos J.L."/>
            <person name="Berns M.C."/>
            <person name="Bujdoso N."/>
            <person name="Piofczyk T."/>
            <person name="de Lorenzo L."/>
            <person name="Barrero-Sicilia C."/>
            <person name="Mateos I."/>
            <person name="Piednoel M."/>
            <person name="Hagmann J."/>
            <person name="Chen-Min-Tao R."/>
            <person name="Iglesias-Fernandez R."/>
            <person name="Schuster S.C."/>
            <person name="Alonso-Blanco C."/>
            <person name="Roudier F."/>
            <person name="Carbonero P."/>
            <person name="Paz-Ares J."/>
            <person name="Davis S.J."/>
            <person name="Pecinka A."/>
            <person name="Quesneville H."/>
            <person name="Colot V."/>
            <person name="Lysak M.A."/>
            <person name="Weigel D."/>
            <person name="Coupland G."/>
            <person name="Schneeberger K."/>
        </authorList>
    </citation>
    <scope>NUCLEOTIDE SEQUENCE [LARGE SCALE GENOMIC DNA]</scope>
    <source>
        <strain evidence="3">cv. Pajares</strain>
    </source>
</reference>
<dbReference type="Gramene" id="KFK23905">
    <property type="protein sequence ID" value="KFK23905"/>
    <property type="gene ID" value="AALP_AAs47232U000100"/>
</dbReference>